<protein>
    <submittedName>
        <fullName evidence="1">Uncharacterized protein</fullName>
    </submittedName>
</protein>
<sequence length="195" mass="21191">MSSLAITFVTTASIGFTIGKLLPIHPPSDSNGPKIVSMIGDRDLHVPKLTVTDLYRPDSICLRASYKFYVCSGAAVSRENQESFLREAIDTPLLSTSSKSTQSLTPKANSYSMASTTTTSIMGLVGLPELLVRTACFGGHGTMIEIITSPMLPQILGINLRITVPPSINDVQLITSYDNKHSHQLRSDIPTRRQQ</sequence>
<comment type="caution">
    <text evidence="1">The sequence shown here is derived from an EMBL/GenBank/DDBJ whole genome shotgun (WGS) entry which is preliminary data.</text>
</comment>
<name>A0A5B0QP45_PUCGR</name>
<evidence type="ECO:0000313" key="2">
    <source>
        <dbReference type="Proteomes" id="UP000324748"/>
    </source>
</evidence>
<accession>A0A5B0QP45</accession>
<dbReference type="AlphaFoldDB" id="A0A5B0QP45"/>
<gene>
    <name evidence="1" type="ORF">PGT21_019343</name>
</gene>
<dbReference type="EMBL" id="VSWC01000014">
    <property type="protein sequence ID" value="KAA1114715.1"/>
    <property type="molecule type" value="Genomic_DNA"/>
</dbReference>
<proteinExistence type="predicted"/>
<reference evidence="1 2" key="1">
    <citation type="submission" date="2019-05" db="EMBL/GenBank/DDBJ databases">
        <title>Emergence of the Ug99 lineage of the wheat stem rust pathogen through somatic hybridization.</title>
        <authorList>
            <person name="Li F."/>
            <person name="Upadhyaya N.M."/>
            <person name="Sperschneider J."/>
            <person name="Matny O."/>
            <person name="Nguyen-Phuc H."/>
            <person name="Mago R."/>
            <person name="Raley C."/>
            <person name="Miller M.E."/>
            <person name="Silverstein K.A.T."/>
            <person name="Henningsen E."/>
            <person name="Hirsch C.D."/>
            <person name="Visser B."/>
            <person name="Pretorius Z.A."/>
            <person name="Steffenson B.J."/>
            <person name="Schwessinger B."/>
            <person name="Dodds P.N."/>
            <person name="Figueroa M."/>
        </authorList>
    </citation>
    <scope>NUCLEOTIDE SEQUENCE [LARGE SCALE GENOMIC DNA]</scope>
    <source>
        <strain evidence="1">21-0</strain>
    </source>
</reference>
<keyword evidence="2" id="KW-1185">Reference proteome</keyword>
<dbReference type="Proteomes" id="UP000324748">
    <property type="component" value="Unassembled WGS sequence"/>
</dbReference>
<evidence type="ECO:0000313" key="1">
    <source>
        <dbReference type="EMBL" id="KAA1114715.1"/>
    </source>
</evidence>
<organism evidence="1 2">
    <name type="scientific">Puccinia graminis f. sp. tritici</name>
    <dbReference type="NCBI Taxonomy" id="56615"/>
    <lineage>
        <taxon>Eukaryota</taxon>
        <taxon>Fungi</taxon>
        <taxon>Dikarya</taxon>
        <taxon>Basidiomycota</taxon>
        <taxon>Pucciniomycotina</taxon>
        <taxon>Pucciniomycetes</taxon>
        <taxon>Pucciniales</taxon>
        <taxon>Pucciniaceae</taxon>
        <taxon>Puccinia</taxon>
    </lineage>
</organism>